<reference evidence="2" key="1">
    <citation type="journal article" date="2023" name="G3 (Bethesda)">
        <title>A reference genome for the long-term kleptoplast-retaining sea slug Elysia crispata morphotype clarki.</title>
        <authorList>
            <person name="Eastman K.E."/>
            <person name="Pendleton A.L."/>
            <person name="Shaikh M.A."/>
            <person name="Suttiyut T."/>
            <person name="Ogas R."/>
            <person name="Tomko P."/>
            <person name="Gavelis G."/>
            <person name="Widhalm J.R."/>
            <person name="Wisecaver J.H."/>
        </authorList>
    </citation>
    <scope>NUCLEOTIDE SEQUENCE</scope>
    <source>
        <strain evidence="2">ECLA1</strain>
    </source>
</reference>
<comment type="caution">
    <text evidence="2">The sequence shown here is derived from an EMBL/GenBank/DDBJ whole genome shotgun (WGS) entry which is preliminary data.</text>
</comment>
<keyword evidence="3" id="KW-1185">Reference proteome</keyword>
<dbReference type="EMBL" id="JAWDGP010004170">
    <property type="protein sequence ID" value="KAK3767173.1"/>
    <property type="molecule type" value="Genomic_DNA"/>
</dbReference>
<proteinExistence type="predicted"/>
<dbReference type="Proteomes" id="UP001283361">
    <property type="component" value="Unassembled WGS sequence"/>
</dbReference>
<sequence>MAVYASGMPLLQQGTLWLELLRLSDQYPARSSIEMTSATARVTTKGGQCRSLIFQAGLALLVHRSAFTKRAKHCLAGDQTARATTGLHPRPAEVDDSKPLRGWAAKDPSSDLRLRAVWDESRDPGQTDGPRGPSRHDRSEDAWL</sequence>
<feature type="region of interest" description="Disordered" evidence="1">
    <location>
        <begin position="82"/>
        <end position="144"/>
    </location>
</feature>
<feature type="compositionally biased region" description="Basic and acidic residues" evidence="1">
    <location>
        <begin position="90"/>
        <end position="99"/>
    </location>
</feature>
<name>A0AAE1DF60_9GAST</name>
<evidence type="ECO:0000313" key="2">
    <source>
        <dbReference type="EMBL" id="KAK3767173.1"/>
    </source>
</evidence>
<organism evidence="2 3">
    <name type="scientific">Elysia crispata</name>
    <name type="common">lettuce slug</name>
    <dbReference type="NCBI Taxonomy" id="231223"/>
    <lineage>
        <taxon>Eukaryota</taxon>
        <taxon>Metazoa</taxon>
        <taxon>Spiralia</taxon>
        <taxon>Lophotrochozoa</taxon>
        <taxon>Mollusca</taxon>
        <taxon>Gastropoda</taxon>
        <taxon>Heterobranchia</taxon>
        <taxon>Euthyneura</taxon>
        <taxon>Panpulmonata</taxon>
        <taxon>Sacoglossa</taxon>
        <taxon>Placobranchoidea</taxon>
        <taxon>Plakobranchidae</taxon>
        <taxon>Elysia</taxon>
    </lineage>
</organism>
<dbReference type="AlphaFoldDB" id="A0AAE1DF60"/>
<feature type="compositionally biased region" description="Basic and acidic residues" evidence="1">
    <location>
        <begin position="108"/>
        <end position="125"/>
    </location>
</feature>
<evidence type="ECO:0000313" key="3">
    <source>
        <dbReference type="Proteomes" id="UP001283361"/>
    </source>
</evidence>
<protein>
    <submittedName>
        <fullName evidence="2">Uncharacterized protein</fullName>
    </submittedName>
</protein>
<evidence type="ECO:0000256" key="1">
    <source>
        <dbReference type="SAM" id="MobiDB-lite"/>
    </source>
</evidence>
<accession>A0AAE1DF60</accession>
<gene>
    <name evidence="2" type="ORF">RRG08_018044</name>
</gene>
<feature type="compositionally biased region" description="Basic and acidic residues" evidence="1">
    <location>
        <begin position="134"/>
        <end position="144"/>
    </location>
</feature>